<dbReference type="AlphaFoldDB" id="A0A1W6JWK5"/>
<dbReference type="KEGG" id="aman:B6F84_00210"/>
<dbReference type="InterPro" id="IPR036770">
    <property type="entry name" value="Ankyrin_rpt-contain_sf"/>
</dbReference>
<dbReference type="OrthoDB" id="44214at2157"/>
<dbReference type="PROSITE" id="PS50088">
    <property type="entry name" value="ANK_REPEAT"/>
    <property type="match status" value="4"/>
</dbReference>
<keyword evidence="4 5" id="KW-0040">ANK repeat</keyword>
<proteinExistence type="predicted"/>
<keyword evidence="3" id="KW-0067">ATP-binding</keyword>
<feature type="repeat" description="ANK" evidence="5">
    <location>
        <begin position="62"/>
        <end position="94"/>
    </location>
</feature>
<dbReference type="PROSITE" id="PS50011">
    <property type="entry name" value="PROTEIN_KINASE_DOM"/>
    <property type="match status" value="1"/>
</dbReference>
<evidence type="ECO:0000256" key="2">
    <source>
        <dbReference type="ARBA" id="ARBA00022741"/>
    </source>
</evidence>
<dbReference type="PRINTS" id="PR01415">
    <property type="entry name" value="ANKYRIN"/>
</dbReference>
<dbReference type="PANTHER" id="PTHR24174:SF16">
    <property type="entry name" value="CASKIN-2"/>
    <property type="match status" value="1"/>
</dbReference>
<sequence>MLIDAVRKGDLKEVEKLLNSEDLNVRDKNGYTPLHYASRFGYYEIVNLLLEHGANPNVQEKHGSTPLHIAVYDGRIEIVNTLLYHGADPNIKNRDGWTPLHIASSKGYSEIVKILLEHGADPNIQEKHGSTPLHVAVYDRKAEIVKILLDHGADPNIRNNKGETAVQLANWRSPEIAEIITRKTQTNHSFDNLKLKSENIKNESLGKYFLVEKIGEGGFATVYKGKDKNGKEVAVKLYKSTSKDFVKEVAVWLNLNHPNIVKLLDYDITPTPYVVMELMKGGTLEGKKFDKITATRIILDTLQGLKYAHSKGIVHRDVKPSNILLDENGRAKISDWGIAKLTERTTSTELSMTLQYASPEELSGLQVDEKSDIYQVCEVFYEILTGKPAFSGDLITITSKKTSENFVLPSVFDSSLAEFDPLFKKCFSPRKEDRYSDDELIKILSNNLINTANVTVSKTNSSYAYVELAYAYARLGDYERALFWLKELNKRVDCKDVIQVLELKVKSNYGTQEEVLKSIELLRSRIGLHN</sequence>
<feature type="repeat" description="ANK" evidence="5">
    <location>
        <begin position="95"/>
        <end position="127"/>
    </location>
</feature>
<feature type="repeat" description="ANK" evidence="5">
    <location>
        <begin position="29"/>
        <end position="61"/>
    </location>
</feature>
<dbReference type="EMBL" id="CP020477">
    <property type="protein sequence ID" value="ARM74604.1"/>
    <property type="molecule type" value="Genomic_DNA"/>
</dbReference>
<keyword evidence="2" id="KW-0547">Nucleotide-binding</keyword>
<dbReference type="PIRSF" id="PIRSF000654">
    <property type="entry name" value="Integrin-linked_kinase"/>
    <property type="match status" value="1"/>
</dbReference>
<evidence type="ECO:0000313" key="7">
    <source>
        <dbReference type="EMBL" id="ARM74604.1"/>
    </source>
</evidence>
<feature type="domain" description="Protein kinase" evidence="6">
    <location>
        <begin position="208"/>
        <end position="449"/>
    </location>
</feature>
<dbReference type="InterPro" id="IPR000719">
    <property type="entry name" value="Prot_kinase_dom"/>
</dbReference>
<dbReference type="InterPro" id="IPR033635">
    <property type="entry name" value="ANKS1/Caskin"/>
</dbReference>
<dbReference type="PROSITE" id="PS50297">
    <property type="entry name" value="ANK_REP_REGION"/>
    <property type="match status" value="4"/>
</dbReference>
<evidence type="ECO:0000256" key="5">
    <source>
        <dbReference type="PROSITE-ProRule" id="PRU00023"/>
    </source>
</evidence>
<dbReference type="SUPFAM" id="SSF56112">
    <property type="entry name" value="Protein kinase-like (PK-like)"/>
    <property type="match status" value="1"/>
</dbReference>
<dbReference type="InterPro" id="IPR017441">
    <property type="entry name" value="Protein_kinase_ATP_BS"/>
</dbReference>
<evidence type="ECO:0000313" key="8">
    <source>
        <dbReference type="Proteomes" id="UP000193404"/>
    </source>
</evidence>
<evidence type="ECO:0000259" key="6">
    <source>
        <dbReference type="PROSITE" id="PS50011"/>
    </source>
</evidence>
<dbReference type="RefSeq" id="WP_148690349.1">
    <property type="nucleotide sequence ID" value="NZ_CP020477.1"/>
</dbReference>
<dbReference type="SMART" id="SM00248">
    <property type="entry name" value="ANK"/>
    <property type="match status" value="4"/>
</dbReference>
<name>A0A1W6JWK5_9CREN</name>
<dbReference type="Pfam" id="PF00069">
    <property type="entry name" value="Pkinase"/>
    <property type="match status" value="1"/>
</dbReference>
<dbReference type="InterPro" id="IPR008271">
    <property type="entry name" value="Ser/Thr_kinase_AS"/>
</dbReference>
<dbReference type="GO" id="GO:0005524">
    <property type="term" value="F:ATP binding"/>
    <property type="evidence" value="ECO:0007669"/>
    <property type="project" value="UniProtKB-KW"/>
</dbReference>
<accession>A0A1W6JWK5</accession>
<dbReference type="Gene3D" id="1.10.510.10">
    <property type="entry name" value="Transferase(Phosphotransferase) domain 1"/>
    <property type="match status" value="1"/>
</dbReference>
<dbReference type="STRING" id="282676.B6F84_00210"/>
<dbReference type="InterPro" id="IPR002110">
    <property type="entry name" value="Ankyrin_rpt"/>
</dbReference>
<dbReference type="Pfam" id="PF12796">
    <property type="entry name" value="Ank_2"/>
    <property type="match status" value="1"/>
</dbReference>
<organism evidence="7 8">
    <name type="scientific">Acidianus manzaensis</name>
    <dbReference type="NCBI Taxonomy" id="282676"/>
    <lineage>
        <taxon>Archaea</taxon>
        <taxon>Thermoproteota</taxon>
        <taxon>Thermoprotei</taxon>
        <taxon>Sulfolobales</taxon>
        <taxon>Sulfolobaceae</taxon>
        <taxon>Acidianus</taxon>
    </lineage>
</organism>
<reference evidence="7 8" key="1">
    <citation type="submission" date="2017-03" db="EMBL/GenBank/DDBJ databases">
        <title>Sulfur activation and transportation mechanism of thermophilic Archaea Acidianus manzaensis YN-25.</title>
        <authorList>
            <person name="Ma Y."/>
            <person name="Yang Y."/>
            <person name="Xia J."/>
        </authorList>
    </citation>
    <scope>NUCLEOTIDE SEQUENCE [LARGE SCALE GENOMIC DNA]</scope>
    <source>
        <strain evidence="7 8">YN-25</strain>
    </source>
</reference>
<dbReference type="GeneID" id="41589294"/>
<dbReference type="GO" id="GO:0004672">
    <property type="term" value="F:protein kinase activity"/>
    <property type="evidence" value="ECO:0007669"/>
    <property type="project" value="InterPro"/>
</dbReference>
<feature type="repeat" description="ANK" evidence="5">
    <location>
        <begin position="128"/>
        <end position="160"/>
    </location>
</feature>
<dbReference type="Pfam" id="PF13857">
    <property type="entry name" value="Ank_5"/>
    <property type="match status" value="1"/>
</dbReference>
<dbReference type="Gene3D" id="1.25.40.20">
    <property type="entry name" value="Ankyrin repeat-containing domain"/>
    <property type="match status" value="3"/>
</dbReference>
<evidence type="ECO:0000256" key="4">
    <source>
        <dbReference type="ARBA" id="ARBA00023043"/>
    </source>
</evidence>
<dbReference type="Proteomes" id="UP000193404">
    <property type="component" value="Chromosome"/>
</dbReference>
<dbReference type="CDD" id="cd14014">
    <property type="entry name" value="STKc_PknB_like"/>
    <property type="match status" value="1"/>
</dbReference>
<dbReference type="PANTHER" id="PTHR24174">
    <property type="entry name" value="ANKYRIN REPEAT AND STERILE ALPHA MOTIF DOMAIN-CONTAINING PROTEIN 1"/>
    <property type="match status" value="1"/>
</dbReference>
<dbReference type="InterPro" id="IPR011009">
    <property type="entry name" value="Kinase-like_dom_sf"/>
</dbReference>
<evidence type="ECO:0000256" key="3">
    <source>
        <dbReference type="ARBA" id="ARBA00022840"/>
    </source>
</evidence>
<dbReference type="SUPFAM" id="SSF48403">
    <property type="entry name" value="Ankyrin repeat"/>
    <property type="match status" value="1"/>
</dbReference>
<dbReference type="PROSITE" id="PS00107">
    <property type="entry name" value="PROTEIN_KINASE_ATP"/>
    <property type="match status" value="1"/>
</dbReference>
<keyword evidence="8" id="KW-1185">Reference proteome</keyword>
<dbReference type="PROSITE" id="PS00108">
    <property type="entry name" value="PROTEIN_KINASE_ST"/>
    <property type="match status" value="1"/>
</dbReference>
<dbReference type="SMART" id="SM00220">
    <property type="entry name" value="S_TKc"/>
    <property type="match status" value="1"/>
</dbReference>
<gene>
    <name evidence="7" type="ORF">B6F84_00210</name>
</gene>
<protein>
    <recommendedName>
        <fullName evidence="6">Protein kinase domain-containing protein</fullName>
    </recommendedName>
</protein>
<keyword evidence="1" id="KW-0677">Repeat</keyword>
<evidence type="ECO:0000256" key="1">
    <source>
        <dbReference type="ARBA" id="ARBA00022737"/>
    </source>
</evidence>